<dbReference type="InterPro" id="IPR036188">
    <property type="entry name" value="FAD/NAD-bd_sf"/>
</dbReference>
<dbReference type="Proteomes" id="UP000309038">
    <property type="component" value="Unassembled WGS sequence"/>
</dbReference>
<accession>A0A4S4KRF5</accession>
<dbReference type="GO" id="GO:0016491">
    <property type="term" value="F:oxidoreductase activity"/>
    <property type="evidence" value="ECO:0007669"/>
    <property type="project" value="UniProtKB-KW"/>
</dbReference>
<name>A0A4S4KRF5_9APHY</name>
<dbReference type="InterPro" id="IPR002938">
    <property type="entry name" value="FAD-bd"/>
</dbReference>
<dbReference type="GO" id="GO:0071949">
    <property type="term" value="F:FAD binding"/>
    <property type="evidence" value="ECO:0007669"/>
    <property type="project" value="InterPro"/>
</dbReference>
<evidence type="ECO:0000313" key="7">
    <source>
        <dbReference type="Proteomes" id="UP000309038"/>
    </source>
</evidence>
<evidence type="ECO:0000259" key="5">
    <source>
        <dbReference type="Pfam" id="PF01494"/>
    </source>
</evidence>
<dbReference type="EMBL" id="SGPJ01000029">
    <property type="protein sequence ID" value="THH01205.1"/>
    <property type="molecule type" value="Genomic_DNA"/>
</dbReference>
<keyword evidence="4" id="KW-0472">Membrane</keyword>
<keyword evidence="4" id="KW-1133">Transmembrane helix</keyword>
<dbReference type="Gene3D" id="3.50.50.60">
    <property type="entry name" value="FAD/NAD(P)-binding domain"/>
    <property type="match status" value="1"/>
</dbReference>
<organism evidence="6 7">
    <name type="scientific">Hermanssonia centrifuga</name>
    <dbReference type="NCBI Taxonomy" id="98765"/>
    <lineage>
        <taxon>Eukaryota</taxon>
        <taxon>Fungi</taxon>
        <taxon>Dikarya</taxon>
        <taxon>Basidiomycota</taxon>
        <taxon>Agaricomycotina</taxon>
        <taxon>Agaricomycetes</taxon>
        <taxon>Polyporales</taxon>
        <taxon>Meruliaceae</taxon>
        <taxon>Hermanssonia</taxon>
    </lineage>
</organism>
<reference evidence="6 7" key="1">
    <citation type="submission" date="2019-02" db="EMBL/GenBank/DDBJ databases">
        <title>Genome sequencing of the rare red list fungi Phlebia centrifuga.</title>
        <authorList>
            <person name="Buettner E."/>
            <person name="Kellner H."/>
        </authorList>
    </citation>
    <scope>NUCLEOTIDE SEQUENCE [LARGE SCALE GENOMIC DNA]</scope>
    <source>
        <strain evidence="6 7">DSM 108282</strain>
    </source>
</reference>
<sequence length="228" mass="24101">MTPSTLKDLRIAIVGGGVCGLTCAIALAKYGISAQLYEAAEKFGEIGAGIGIGPNALRILHEIGVADSVLATTDGSGPIRMGWLQFRSGMQDSELIYDYNTSFDQSSIGIHRAAFLDALVHHVDLKSCHFKKRCVRISETLPSVEANSKYVIHFADGTTAEADVVFGADGIKSAVRRAVTGVDSAEHVTFSGTICYRGLVPTEKAKAAGLQLDLIEHAACFVGQGKVS</sequence>
<keyword evidence="1" id="KW-0285">Flavoprotein</keyword>
<keyword evidence="3" id="KW-0560">Oxidoreductase</keyword>
<dbReference type="PANTHER" id="PTHR46720">
    <property type="entry name" value="HYDROXYLASE, PUTATIVE (AFU_ORTHOLOGUE AFUA_3G01460)-RELATED"/>
    <property type="match status" value="1"/>
</dbReference>
<proteinExistence type="predicted"/>
<evidence type="ECO:0000313" key="6">
    <source>
        <dbReference type="EMBL" id="THH01205.1"/>
    </source>
</evidence>
<dbReference type="AlphaFoldDB" id="A0A4S4KRF5"/>
<evidence type="ECO:0000256" key="1">
    <source>
        <dbReference type="ARBA" id="ARBA00022630"/>
    </source>
</evidence>
<dbReference type="InterPro" id="IPR051104">
    <property type="entry name" value="FAD_monoxygenase"/>
</dbReference>
<evidence type="ECO:0000256" key="2">
    <source>
        <dbReference type="ARBA" id="ARBA00022827"/>
    </source>
</evidence>
<evidence type="ECO:0000256" key="4">
    <source>
        <dbReference type="SAM" id="Phobius"/>
    </source>
</evidence>
<feature type="transmembrane region" description="Helical" evidence="4">
    <location>
        <begin position="12"/>
        <end position="32"/>
    </location>
</feature>
<keyword evidence="4" id="KW-0812">Transmembrane</keyword>
<gene>
    <name evidence="6" type="ORF">EW026_g1439</name>
</gene>
<dbReference type="SUPFAM" id="SSF51905">
    <property type="entry name" value="FAD/NAD(P)-binding domain"/>
    <property type="match status" value="1"/>
</dbReference>
<comment type="caution">
    <text evidence="6">The sequence shown here is derived from an EMBL/GenBank/DDBJ whole genome shotgun (WGS) entry which is preliminary data.</text>
</comment>
<dbReference type="PRINTS" id="PR00420">
    <property type="entry name" value="RNGMNOXGNASE"/>
</dbReference>
<dbReference type="PANTHER" id="PTHR46720:SF3">
    <property type="entry name" value="FAD-BINDING DOMAIN-CONTAINING PROTEIN-RELATED"/>
    <property type="match status" value="1"/>
</dbReference>
<protein>
    <recommendedName>
        <fullName evidence="5">FAD-binding domain-containing protein</fullName>
    </recommendedName>
</protein>
<evidence type="ECO:0000256" key="3">
    <source>
        <dbReference type="ARBA" id="ARBA00023002"/>
    </source>
</evidence>
<keyword evidence="2" id="KW-0274">FAD</keyword>
<dbReference type="GO" id="GO:0044550">
    <property type="term" value="P:secondary metabolite biosynthetic process"/>
    <property type="evidence" value="ECO:0007669"/>
    <property type="project" value="TreeGrafter"/>
</dbReference>
<keyword evidence="7" id="KW-1185">Reference proteome</keyword>
<feature type="domain" description="FAD-binding" evidence="5">
    <location>
        <begin position="10"/>
        <end position="179"/>
    </location>
</feature>
<dbReference type="Pfam" id="PF01494">
    <property type="entry name" value="FAD_binding_3"/>
    <property type="match status" value="1"/>
</dbReference>